<dbReference type="NCBIfam" id="NF008453">
    <property type="entry name" value="PRK11308.1"/>
    <property type="match status" value="1"/>
</dbReference>
<dbReference type="RefSeq" id="WP_066142347.1">
    <property type="nucleotide sequence ID" value="NZ_CBCSGM010000002.1"/>
</dbReference>
<dbReference type="Pfam" id="PF00005">
    <property type="entry name" value="ABC_tran"/>
    <property type="match status" value="1"/>
</dbReference>
<dbReference type="Pfam" id="PF08352">
    <property type="entry name" value="oligo_HPY"/>
    <property type="match status" value="1"/>
</dbReference>
<accession>A0A2X4VZH2</accession>
<dbReference type="EMBL" id="LS483476">
    <property type="protein sequence ID" value="SQI53218.1"/>
    <property type="molecule type" value="Genomic_DNA"/>
</dbReference>
<dbReference type="FunFam" id="3.40.50.300:FF:000016">
    <property type="entry name" value="Oligopeptide ABC transporter ATP-binding component"/>
    <property type="match status" value="1"/>
</dbReference>
<dbReference type="PANTHER" id="PTHR43776">
    <property type="entry name" value="TRANSPORT ATP-BINDING PROTEIN"/>
    <property type="match status" value="1"/>
</dbReference>
<keyword evidence="7" id="KW-1185">Reference proteome</keyword>
<protein>
    <submittedName>
        <fullName evidence="6">Oligopeptide ABC transporter ATP-binding protein</fullName>
        <ecNumber evidence="6">3.6.3.-</ecNumber>
    </submittedName>
</protein>
<dbReference type="PANTHER" id="PTHR43776:SF7">
    <property type="entry name" value="D,D-DIPEPTIDE TRANSPORT ATP-BINDING PROTEIN DDPF-RELATED"/>
    <property type="match status" value="1"/>
</dbReference>
<keyword evidence="6" id="KW-0378">Hydrolase</keyword>
<evidence type="ECO:0000256" key="4">
    <source>
        <dbReference type="ARBA" id="ARBA00022840"/>
    </source>
</evidence>
<gene>
    <name evidence="6" type="primary">gsiA_2</name>
    <name evidence="6" type="ORF">NCTC4824_00706</name>
</gene>
<evidence type="ECO:0000256" key="1">
    <source>
        <dbReference type="ARBA" id="ARBA00005417"/>
    </source>
</evidence>
<keyword evidence="2" id="KW-0813">Transport</keyword>
<sequence length="343" mass="38713">MAKKELLKVEGLKQYFPIKGGFLGRTVNHVKAVDDISFTIYEGETVSIVGESGCGKSTTGRAILRLEEPTEGKVAFQEVDLASLSKREMRKYRKDLQIIFQDPYASINPRQTVAEILTEAMEIQNSVPKEKRRERVLELLQTVGLNEYQADRYPHEFSGGQRQRIGIARALSVDPKLIICDEAVSALDVSIQAQVLNLLEELQEKYNLTYLFISHDLGVVRHISDRVIVMYLGKIVEIADRNSLFESPQHPYTKALLSAIPVPDPEHVKSHIVLKGDVPSPINPPTGCRFHTRCPFAQERCMKEVPELKTHANMKEGHQAACHFIEEIQSGEMNANFEKKTYA</sequence>
<dbReference type="InterPro" id="IPR003593">
    <property type="entry name" value="AAA+_ATPase"/>
</dbReference>
<dbReference type="EC" id="3.6.3.-" evidence="6"/>
<dbReference type="GO" id="GO:0016887">
    <property type="term" value="F:ATP hydrolysis activity"/>
    <property type="evidence" value="ECO:0007669"/>
    <property type="project" value="InterPro"/>
</dbReference>
<name>A0A2X4VZH2_LEDLE</name>
<dbReference type="GO" id="GO:0005524">
    <property type="term" value="F:ATP binding"/>
    <property type="evidence" value="ECO:0007669"/>
    <property type="project" value="UniProtKB-KW"/>
</dbReference>
<organism evidence="6 7">
    <name type="scientific">Lederbergia lenta</name>
    <name type="common">Bacillus lentus</name>
    <dbReference type="NCBI Taxonomy" id="1467"/>
    <lineage>
        <taxon>Bacteria</taxon>
        <taxon>Bacillati</taxon>
        <taxon>Bacillota</taxon>
        <taxon>Bacilli</taxon>
        <taxon>Bacillales</taxon>
        <taxon>Bacillaceae</taxon>
        <taxon>Lederbergia</taxon>
    </lineage>
</organism>
<dbReference type="PROSITE" id="PS50893">
    <property type="entry name" value="ABC_TRANSPORTER_2"/>
    <property type="match status" value="1"/>
</dbReference>
<dbReference type="InterPro" id="IPR003439">
    <property type="entry name" value="ABC_transporter-like_ATP-bd"/>
</dbReference>
<reference evidence="6 7" key="1">
    <citation type="submission" date="2018-06" db="EMBL/GenBank/DDBJ databases">
        <authorList>
            <consortium name="Pathogen Informatics"/>
            <person name="Doyle S."/>
        </authorList>
    </citation>
    <scope>NUCLEOTIDE SEQUENCE [LARGE SCALE GENOMIC DNA]</scope>
    <source>
        <strain evidence="6 7">NCTC4824</strain>
    </source>
</reference>
<dbReference type="SMART" id="SM00382">
    <property type="entry name" value="AAA"/>
    <property type="match status" value="1"/>
</dbReference>
<evidence type="ECO:0000256" key="3">
    <source>
        <dbReference type="ARBA" id="ARBA00022741"/>
    </source>
</evidence>
<dbReference type="CDD" id="cd03257">
    <property type="entry name" value="ABC_NikE_OppD_transporters"/>
    <property type="match status" value="1"/>
</dbReference>
<keyword evidence="3" id="KW-0547">Nucleotide-binding</keyword>
<comment type="similarity">
    <text evidence="1">Belongs to the ABC transporter superfamily.</text>
</comment>
<dbReference type="InterPro" id="IPR027417">
    <property type="entry name" value="P-loop_NTPase"/>
</dbReference>
<evidence type="ECO:0000259" key="5">
    <source>
        <dbReference type="PROSITE" id="PS50893"/>
    </source>
</evidence>
<evidence type="ECO:0000256" key="2">
    <source>
        <dbReference type="ARBA" id="ARBA00022448"/>
    </source>
</evidence>
<dbReference type="InterPro" id="IPR013563">
    <property type="entry name" value="Oligopep_ABC_C"/>
</dbReference>
<proteinExistence type="inferred from homology"/>
<dbReference type="NCBIfam" id="TIGR01727">
    <property type="entry name" value="oligo_HPY"/>
    <property type="match status" value="1"/>
</dbReference>
<dbReference type="PROSITE" id="PS00211">
    <property type="entry name" value="ABC_TRANSPORTER_1"/>
    <property type="match status" value="1"/>
</dbReference>
<dbReference type="Gene3D" id="3.40.50.300">
    <property type="entry name" value="P-loop containing nucleotide triphosphate hydrolases"/>
    <property type="match status" value="1"/>
</dbReference>
<feature type="domain" description="ABC transporter" evidence="5">
    <location>
        <begin position="7"/>
        <end position="257"/>
    </location>
</feature>
<dbReference type="InterPro" id="IPR050319">
    <property type="entry name" value="ABC_transp_ATP-bind"/>
</dbReference>
<evidence type="ECO:0000313" key="6">
    <source>
        <dbReference type="EMBL" id="SQI53218.1"/>
    </source>
</evidence>
<dbReference type="Proteomes" id="UP000249134">
    <property type="component" value="Chromosome 1"/>
</dbReference>
<evidence type="ECO:0000313" key="7">
    <source>
        <dbReference type="Proteomes" id="UP000249134"/>
    </source>
</evidence>
<dbReference type="SUPFAM" id="SSF52540">
    <property type="entry name" value="P-loop containing nucleoside triphosphate hydrolases"/>
    <property type="match status" value="1"/>
</dbReference>
<dbReference type="GO" id="GO:0015833">
    <property type="term" value="P:peptide transport"/>
    <property type="evidence" value="ECO:0007669"/>
    <property type="project" value="InterPro"/>
</dbReference>
<keyword evidence="4 6" id="KW-0067">ATP-binding</keyword>
<dbReference type="GO" id="GO:0055085">
    <property type="term" value="P:transmembrane transport"/>
    <property type="evidence" value="ECO:0007669"/>
    <property type="project" value="UniProtKB-ARBA"/>
</dbReference>
<dbReference type="InterPro" id="IPR017871">
    <property type="entry name" value="ABC_transporter-like_CS"/>
</dbReference>
<dbReference type="AlphaFoldDB" id="A0A2X4VZH2"/>
<dbReference type="KEGG" id="blen:NCTC4824_00706"/>
<dbReference type="STRING" id="1348624.GCA_001591545_02507"/>